<comment type="caution">
    <text evidence="4">The sequence shown here is derived from an EMBL/GenBank/DDBJ whole genome shotgun (WGS) entry which is preliminary data.</text>
</comment>
<dbReference type="GO" id="GO:0008962">
    <property type="term" value="F:phosphatidylglycerophosphatase activity"/>
    <property type="evidence" value="ECO:0007669"/>
    <property type="project" value="InterPro"/>
</dbReference>
<keyword evidence="5" id="KW-1185">Reference proteome</keyword>
<dbReference type="EMBL" id="SSOB01000035">
    <property type="protein sequence ID" value="THF75038.1"/>
    <property type="molecule type" value="Genomic_DNA"/>
</dbReference>
<dbReference type="GO" id="GO:0044281">
    <property type="term" value="P:small molecule metabolic process"/>
    <property type="evidence" value="ECO:0007669"/>
    <property type="project" value="UniProtKB-ARBA"/>
</dbReference>
<dbReference type="NCBIfam" id="TIGR01509">
    <property type="entry name" value="HAD-SF-IA-v3"/>
    <property type="match status" value="1"/>
</dbReference>
<dbReference type="Proteomes" id="UP000310636">
    <property type="component" value="Unassembled WGS sequence"/>
</dbReference>
<keyword evidence="2" id="KW-0378">Hydrolase</keyword>
<dbReference type="InterPro" id="IPR010021">
    <property type="entry name" value="PGPP1/Gep4"/>
</dbReference>
<dbReference type="InterPro" id="IPR051400">
    <property type="entry name" value="HAD-like_hydrolase"/>
</dbReference>
<evidence type="ECO:0000256" key="1">
    <source>
        <dbReference type="ARBA" id="ARBA00001946"/>
    </source>
</evidence>
<accession>A0A4S4BK21</accession>
<keyword evidence="3" id="KW-0460">Magnesium</keyword>
<dbReference type="OrthoDB" id="9787572at2"/>
<dbReference type="InterPro" id="IPR023214">
    <property type="entry name" value="HAD_sf"/>
</dbReference>
<name>A0A4S4BK21_9BACL</name>
<reference evidence="4 5" key="1">
    <citation type="submission" date="2019-04" db="EMBL/GenBank/DDBJ databases">
        <title>Cohnella sp. nov. isolated from preserved vegetables.</title>
        <authorList>
            <person name="Lin S.-Y."/>
            <person name="Hung M.-H."/>
            <person name="Young C.-C."/>
        </authorList>
    </citation>
    <scope>NUCLEOTIDE SEQUENCE [LARGE SCALE GENOMIC DNA]</scope>
    <source>
        <strain evidence="4 5">CC-MHH1044</strain>
    </source>
</reference>
<evidence type="ECO:0000313" key="5">
    <source>
        <dbReference type="Proteomes" id="UP000310636"/>
    </source>
</evidence>
<dbReference type="NCBIfam" id="TIGR01668">
    <property type="entry name" value="YqeG_hyp_ppase"/>
    <property type="match status" value="1"/>
</dbReference>
<dbReference type="PANTHER" id="PTHR46470">
    <property type="entry name" value="N-ACYLNEURAMINATE-9-PHOSPHATASE"/>
    <property type="match status" value="1"/>
</dbReference>
<dbReference type="CDD" id="cd16416">
    <property type="entry name" value="HAD_BsYqeG-like"/>
    <property type="match status" value="1"/>
</dbReference>
<dbReference type="InterPro" id="IPR006549">
    <property type="entry name" value="HAD-SF_hydro_IIIA"/>
</dbReference>
<sequence>MFQRLLPDQIVSTVFDIDLQALKARGVSGIITDLDNTLVSAKTANATPELAAWLELVKREGFRVVVLSNNNETRVSVFSKPLGIPFIPAARKPLRAAFRRALTLLGLSASQAVVVGDQMLTDILGGRRMGLHTILVTPIATGEEGVGTRINRKIEKIALSRLRKRGLWPEKEER</sequence>
<evidence type="ECO:0000256" key="2">
    <source>
        <dbReference type="ARBA" id="ARBA00022801"/>
    </source>
</evidence>
<evidence type="ECO:0000256" key="3">
    <source>
        <dbReference type="ARBA" id="ARBA00022842"/>
    </source>
</evidence>
<protein>
    <submittedName>
        <fullName evidence="4">YqeG family HAD IIIA-type phosphatase</fullName>
    </submittedName>
</protein>
<comment type="cofactor">
    <cofactor evidence="1">
        <name>Mg(2+)</name>
        <dbReference type="ChEBI" id="CHEBI:18420"/>
    </cofactor>
</comment>
<dbReference type="Pfam" id="PF13242">
    <property type="entry name" value="Hydrolase_like"/>
    <property type="match status" value="1"/>
</dbReference>
<dbReference type="InterPro" id="IPR006439">
    <property type="entry name" value="HAD-SF_hydro_IA"/>
</dbReference>
<proteinExistence type="predicted"/>
<dbReference type="SUPFAM" id="SSF56784">
    <property type="entry name" value="HAD-like"/>
    <property type="match status" value="1"/>
</dbReference>
<dbReference type="RefSeq" id="WP_136372229.1">
    <property type="nucleotide sequence ID" value="NZ_SSOB01000035.1"/>
</dbReference>
<evidence type="ECO:0000313" key="4">
    <source>
        <dbReference type="EMBL" id="THF75038.1"/>
    </source>
</evidence>
<organism evidence="4 5">
    <name type="scientific">Cohnella fermenti</name>
    <dbReference type="NCBI Taxonomy" id="2565925"/>
    <lineage>
        <taxon>Bacteria</taxon>
        <taxon>Bacillati</taxon>
        <taxon>Bacillota</taxon>
        <taxon>Bacilli</taxon>
        <taxon>Bacillales</taxon>
        <taxon>Paenibacillaceae</taxon>
        <taxon>Cohnella</taxon>
    </lineage>
</organism>
<dbReference type="NCBIfam" id="TIGR01662">
    <property type="entry name" value="HAD-SF-IIIA"/>
    <property type="match status" value="1"/>
</dbReference>
<gene>
    <name evidence="4" type="ORF">E6C55_23310</name>
</gene>
<dbReference type="AlphaFoldDB" id="A0A4S4BK21"/>
<dbReference type="NCBIfam" id="TIGR01549">
    <property type="entry name" value="HAD-SF-IA-v1"/>
    <property type="match status" value="1"/>
</dbReference>
<dbReference type="Gene3D" id="3.40.50.1000">
    <property type="entry name" value="HAD superfamily/HAD-like"/>
    <property type="match status" value="1"/>
</dbReference>
<dbReference type="InterPro" id="IPR036412">
    <property type="entry name" value="HAD-like_sf"/>
</dbReference>